<proteinExistence type="predicted"/>
<evidence type="ECO:0000313" key="4">
    <source>
        <dbReference type="Proteomes" id="UP000076842"/>
    </source>
</evidence>
<feature type="region of interest" description="Disordered" evidence="1">
    <location>
        <begin position="1072"/>
        <end position="1124"/>
    </location>
</feature>
<feature type="compositionally biased region" description="Low complexity" evidence="1">
    <location>
        <begin position="447"/>
        <end position="463"/>
    </location>
</feature>
<keyword evidence="4" id="KW-1185">Reference proteome</keyword>
<feature type="compositionally biased region" description="Basic residues" evidence="1">
    <location>
        <begin position="468"/>
        <end position="477"/>
    </location>
</feature>
<evidence type="ECO:0000313" key="3">
    <source>
        <dbReference type="EMBL" id="KZT61751.1"/>
    </source>
</evidence>
<evidence type="ECO:0000256" key="1">
    <source>
        <dbReference type="SAM" id="MobiDB-lite"/>
    </source>
</evidence>
<reference evidence="3 4" key="1">
    <citation type="journal article" date="2016" name="Mol. Biol. Evol.">
        <title>Comparative Genomics of Early-Diverging Mushroom-Forming Fungi Provides Insights into the Origins of Lignocellulose Decay Capabilities.</title>
        <authorList>
            <person name="Nagy L.G."/>
            <person name="Riley R."/>
            <person name="Tritt A."/>
            <person name="Adam C."/>
            <person name="Daum C."/>
            <person name="Floudas D."/>
            <person name="Sun H."/>
            <person name="Yadav J.S."/>
            <person name="Pangilinan J."/>
            <person name="Larsson K.H."/>
            <person name="Matsuura K."/>
            <person name="Barry K."/>
            <person name="Labutti K."/>
            <person name="Kuo R."/>
            <person name="Ohm R.A."/>
            <person name="Bhattacharya S.S."/>
            <person name="Shirouzu T."/>
            <person name="Yoshinaga Y."/>
            <person name="Martin F.M."/>
            <person name="Grigoriev I.V."/>
            <person name="Hibbett D.S."/>
        </authorList>
    </citation>
    <scope>NUCLEOTIDE SEQUENCE [LARGE SCALE GENOMIC DNA]</scope>
    <source>
        <strain evidence="3 4">HHB12733</strain>
    </source>
</reference>
<feature type="compositionally biased region" description="Basic and acidic residues" evidence="1">
    <location>
        <begin position="1092"/>
        <end position="1124"/>
    </location>
</feature>
<dbReference type="Pfam" id="PF20149">
    <property type="entry name" value="DUF6532"/>
    <property type="match status" value="1"/>
</dbReference>
<feature type="region of interest" description="Disordered" evidence="1">
    <location>
        <begin position="362"/>
        <end position="407"/>
    </location>
</feature>
<accession>A0A165JEW5</accession>
<dbReference type="InterPro" id="IPR045341">
    <property type="entry name" value="DUF6532"/>
</dbReference>
<gene>
    <name evidence="3" type="ORF">CALCODRAFT_545831</name>
</gene>
<feature type="compositionally biased region" description="Acidic residues" evidence="1">
    <location>
        <begin position="531"/>
        <end position="543"/>
    </location>
</feature>
<evidence type="ECO:0000259" key="2">
    <source>
        <dbReference type="Pfam" id="PF20149"/>
    </source>
</evidence>
<organism evidence="3 4">
    <name type="scientific">Calocera cornea HHB12733</name>
    <dbReference type="NCBI Taxonomy" id="1353952"/>
    <lineage>
        <taxon>Eukaryota</taxon>
        <taxon>Fungi</taxon>
        <taxon>Dikarya</taxon>
        <taxon>Basidiomycota</taxon>
        <taxon>Agaricomycotina</taxon>
        <taxon>Dacrymycetes</taxon>
        <taxon>Dacrymycetales</taxon>
        <taxon>Dacrymycetaceae</taxon>
        <taxon>Calocera</taxon>
    </lineage>
</organism>
<dbReference type="Proteomes" id="UP000076842">
    <property type="component" value="Unassembled WGS sequence"/>
</dbReference>
<sequence length="1471" mass="162958">MATETGLLDDEPTCSEQFLYSLPSRYQPTGVHPTLPGELHAILQKTRLRALTALSTIEADPALRAHAKRLGMRAVERAPGGVSVQNAVRHQGAFYVIADRISWAYRPLLCGKATDNEPRYPRYLDLNVRHYHPRDDESNKSLSGGKSAEKYLRLVNDYVGTVDTFFKGFQQMMNDTTFDIPKAVGPAERLLACASSLYEYAGTVNALGNLFLLAAVLRALPEMSTDGYGSPILPGYLYRLGGSRSPANVLRGLHLCSALSVIALLSSCNIYKDSCPIHLLWERVQEFGHVFPIDPHDPNSVGFLAVEQFILRIIANITTDADIQDPARLASRLRKWLAQWEELKTHFLPIPDKTTVRAPLIPASLPTDTESTYPPSFDCEESDVPVPNGRVALADPAPSSPPQTGVDQVLVPSMISAHADLLLNLEPQDIPFADDDVTIVDGGPLSTSKAAAEATTTPASTTTDGGKIKRKRKRHAPKPSPDMPAPSPPPSPKSKRTRFDSTIKVQEDDRAIQQLPGSLDRATAEDGSVQNDEDASACADDNDPEVHEVVDGPAASMQADDPPLTANNRPSRVTVNRLQTPGPNGLEVAHPADPFPRTATPMLTTKRLQELAAIPVNPEHPDRYIALLKESRNDLLAQVDEVETGDTDTDDETEPSVLVSQLKGIKTHKDTGFEEVKFGHQLPGRARSHAKKMAQFVKLAPSPSDGSDSEWPARPFRPVDGPVWYYTRAHINQMNDGELLDDFAYHSLVVKADEDEPWDSRPWDRIRLLCKTRDMKISRRAQGSALPIPGLDKLASSTHAYEAIAHLEGVYPDIPLSATASEIIETKGAYHAWKQTLAGYCTAMHIVNGSRLVIQYSRSIENKLDHDVDNYVNDVLRPGGYDDVWGIPLETGDVLFQGAGTVYASFAREHSVVSTTNFFAATQIGIQIRSRPEMHSVDYIGWKKRPVALQQRPYSHSYTSLDSLSQAMMDVMEHDNTQSMELSPDSDEAKRAEDTAMMPLNNTDRRCEMDEDSSVESLITPVSAAQEDTQPTNPLLRVRLALAKSGPVRAFFHGTRTIVSSDDSVLVEQRFAQGPATSLSTDPVDDSEDEMPVSHDELQSKRERDEKDLYRPSKTDDQYDHDQGEQAGLEPQAYEQDEQGEPEGESDTDDAGLEQFFEELRGFDAQQEPSPLNQCFPTPGALSGAPPRTKALLMRKAQKRGRKDGTCANGDSELELALVVAMSQEQLITRQRERASARRLEKTLPNTDSSVGPVADPRNDLHMVPGVQPHLLRAYKTAMKQTLIDAKAIMRVLIAVKHPYPSKSEELEVIKLAASGANQRAKKRNPVDPALIDFARYPGQKKVIGNIPSWLRSQIKDKAEKAVPVCYRFAIEGEPEETRARVAWLLEDFTFCYRTATAYKPDMKREGVFDQLLENLEEYRIRQPGKCKEMQVTLTTKSSTLLNKGVPDVYRSERFAKQKKGKMFLSFEDDE</sequence>
<feature type="domain" description="DUF6532" evidence="2">
    <location>
        <begin position="1286"/>
        <end position="1403"/>
    </location>
</feature>
<feature type="region of interest" description="Disordered" evidence="1">
    <location>
        <begin position="447"/>
        <end position="548"/>
    </location>
</feature>
<feature type="compositionally biased region" description="Basic and acidic residues" evidence="1">
    <location>
        <begin position="497"/>
        <end position="511"/>
    </location>
</feature>
<name>A0A165JEW5_9BASI</name>
<feature type="compositionally biased region" description="Pro residues" evidence="1">
    <location>
        <begin position="478"/>
        <end position="492"/>
    </location>
</feature>
<dbReference type="InParanoid" id="A0A165JEW5"/>
<dbReference type="EMBL" id="KV423921">
    <property type="protein sequence ID" value="KZT61751.1"/>
    <property type="molecule type" value="Genomic_DNA"/>
</dbReference>
<protein>
    <recommendedName>
        <fullName evidence="2">DUF6532 domain-containing protein</fullName>
    </recommendedName>
</protein>